<keyword evidence="2" id="KW-1185">Reference proteome</keyword>
<dbReference type="AlphaFoldDB" id="A0A5A9NB16"/>
<dbReference type="EMBL" id="SOYY01000020">
    <property type="protein sequence ID" value="KAA0706508.1"/>
    <property type="molecule type" value="Genomic_DNA"/>
</dbReference>
<comment type="caution">
    <text evidence="1">The sequence shown here is derived from an EMBL/GenBank/DDBJ whole genome shotgun (WGS) entry which is preliminary data.</text>
</comment>
<reference evidence="1 2" key="1">
    <citation type="journal article" date="2019" name="Mol. Ecol. Resour.">
        <title>Chromosome-level genome assembly of Triplophysa tibetana, a fish adapted to the harsh high-altitude environment of the Tibetan Plateau.</title>
        <authorList>
            <person name="Yang X."/>
            <person name="Liu H."/>
            <person name="Ma Z."/>
            <person name="Zou Y."/>
            <person name="Zou M."/>
            <person name="Mao Y."/>
            <person name="Li X."/>
            <person name="Wang H."/>
            <person name="Chen T."/>
            <person name="Wang W."/>
            <person name="Yang R."/>
        </authorList>
    </citation>
    <scope>NUCLEOTIDE SEQUENCE [LARGE SCALE GENOMIC DNA]</scope>
    <source>
        <strain evidence="1">TTIB1903HZAU</strain>
        <tissue evidence="1">Muscle</tissue>
    </source>
</reference>
<evidence type="ECO:0000313" key="2">
    <source>
        <dbReference type="Proteomes" id="UP000324632"/>
    </source>
</evidence>
<evidence type="ECO:0000313" key="1">
    <source>
        <dbReference type="EMBL" id="KAA0706508.1"/>
    </source>
</evidence>
<accession>A0A5A9NB16</accession>
<organism evidence="1 2">
    <name type="scientific">Triplophysa tibetana</name>
    <dbReference type="NCBI Taxonomy" id="1572043"/>
    <lineage>
        <taxon>Eukaryota</taxon>
        <taxon>Metazoa</taxon>
        <taxon>Chordata</taxon>
        <taxon>Craniata</taxon>
        <taxon>Vertebrata</taxon>
        <taxon>Euteleostomi</taxon>
        <taxon>Actinopterygii</taxon>
        <taxon>Neopterygii</taxon>
        <taxon>Teleostei</taxon>
        <taxon>Ostariophysi</taxon>
        <taxon>Cypriniformes</taxon>
        <taxon>Nemacheilidae</taxon>
        <taxon>Triplophysa</taxon>
    </lineage>
</organism>
<proteinExistence type="predicted"/>
<gene>
    <name evidence="1" type="ORF">E1301_Tti020987</name>
</gene>
<name>A0A5A9NB16_9TELE</name>
<dbReference type="Proteomes" id="UP000324632">
    <property type="component" value="Chromosome 20"/>
</dbReference>
<protein>
    <submittedName>
        <fullName evidence="1">Uncharacterized protein</fullName>
    </submittedName>
</protein>
<sequence length="67" mass="7702">MWRPRCPDGRLASEMQEDLWRPVIAQDGSYTHRGHSAAAAAESTSLTFFQISRLNHCTSVKRYSYQK</sequence>